<organism evidence="2 3">
    <name type="scientific">Ascodesmis nigricans</name>
    <dbReference type="NCBI Taxonomy" id="341454"/>
    <lineage>
        <taxon>Eukaryota</taxon>
        <taxon>Fungi</taxon>
        <taxon>Dikarya</taxon>
        <taxon>Ascomycota</taxon>
        <taxon>Pezizomycotina</taxon>
        <taxon>Pezizomycetes</taxon>
        <taxon>Pezizales</taxon>
        <taxon>Ascodesmidaceae</taxon>
        <taxon>Ascodesmis</taxon>
    </lineage>
</organism>
<proteinExistence type="predicted"/>
<feature type="region of interest" description="Disordered" evidence="1">
    <location>
        <begin position="914"/>
        <end position="949"/>
    </location>
</feature>
<gene>
    <name evidence="2" type="ORF">EX30DRAFT_398017</name>
</gene>
<name>A0A4S2MRZ3_9PEZI</name>
<feature type="region of interest" description="Disordered" evidence="1">
    <location>
        <begin position="274"/>
        <end position="316"/>
    </location>
</feature>
<evidence type="ECO:0000256" key="1">
    <source>
        <dbReference type="SAM" id="MobiDB-lite"/>
    </source>
</evidence>
<dbReference type="EMBL" id="ML220145">
    <property type="protein sequence ID" value="TGZ78097.1"/>
    <property type="molecule type" value="Genomic_DNA"/>
</dbReference>
<feature type="compositionally biased region" description="Basic residues" evidence="1">
    <location>
        <begin position="286"/>
        <end position="299"/>
    </location>
</feature>
<reference evidence="2 3" key="1">
    <citation type="submission" date="2019-04" db="EMBL/GenBank/DDBJ databases">
        <title>Comparative genomics and transcriptomics to analyze fruiting body development in filamentous ascomycetes.</title>
        <authorList>
            <consortium name="DOE Joint Genome Institute"/>
            <person name="Lutkenhaus R."/>
            <person name="Traeger S."/>
            <person name="Breuer J."/>
            <person name="Kuo A."/>
            <person name="Lipzen A."/>
            <person name="Pangilinan J."/>
            <person name="Dilworth D."/>
            <person name="Sandor L."/>
            <person name="Poggeler S."/>
            <person name="Barry K."/>
            <person name="Grigoriev I.V."/>
            <person name="Nowrousian M."/>
        </authorList>
    </citation>
    <scope>NUCLEOTIDE SEQUENCE [LARGE SCALE GENOMIC DNA]</scope>
    <source>
        <strain evidence="2 3">CBS 389.68</strain>
    </source>
</reference>
<feature type="region of interest" description="Disordered" evidence="1">
    <location>
        <begin position="999"/>
        <end position="1049"/>
    </location>
</feature>
<dbReference type="InParanoid" id="A0A4S2MRZ3"/>
<dbReference type="Gene3D" id="3.40.50.410">
    <property type="entry name" value="von Willebrand factor, type A domain"/>
    <property type="match status" value="1"/>
</dbReference>
<sequence length="1049" mass="114534">MTNPMTIYIPDHGRQLDLSQQNLRRKTPSLPVFSYSMTSRNPEHAHRVGPGYSPFPPPTPFPLSPSLAGTPKPLNYTKNVKHSPSLPLRSEVGSSQQFSSDSLDDHSEVDWRFVQEHKQQQLVQKAAADLERRQSMNVRTSILPSEIAKKIPPRKASVSKKMSWLPRSLSVSTKERHSVEYSLPMPPPPPPPPSIDNGEGVPKKSKSKNLKNVAGFDARKNRTRALSESVVIPAAPTPKMSSEARPVDMTRRRVSSSSSYGKKIKEKIELFAAKSTSSGTSSNARSNRKKSEKKWKHHIFQKDKTGKKGQLQQVSLESVHSQQTVITRRSRTESSGIGSVATAPSQIVAEDSISHRAWQVDGTGVEVDVQKDDGFASLPERALSDSVVGVHDGRMGGRIRKERYFRPWKPPVLELKMQVVADIQRIPVTVKDACEVWIAVNIEGKVAGEADLGKTSRLGLDVGVLMDLSVYTSADAFEEMKNQAKLLVDAMDTTMDRVAVMTFSAPPFGKRNQGSRGRVASNMKVLNSSGSVAKKQLIADIDALRPGLRVDPSTRDVSGAVLAGIRALHQMPLDTNKYGSHRSGHLFLITSKLGAGEITGEFGGVRVHVIGVGQLCNPSGDTGCDGWCLSSFALNPNVEPNLSDIPVGYDVELATPSKDSDALDIPRMLNLIRIGVDVGAISQGTVLLKPGSGCRIKGILGDTNFARLLPGERRHLLIKIAVGDLEEWPEDNTVEPEDGVFDFDELERQLEATLGELKSTILNVQIRYTHSLLGAETAQTPLPDVMTSADVVVSRFVEDSVWSSSRSVASNNFALEDDEELCHHFMQTHLIPNLASTSASASAMRTILEHLNLTTLSTVMRELQHRQWIENTFGRLQSPGNHDFTSPFNADGHCASSGADVFEALFYPNTMPGSSTTVSGSTVLSTPRKTLPNTPTSASPTSPSASRTTISPFSALRTVSEKHTYGALRGNAIPAIRRRTPDEARKLWMKLGGYEDSDEELELEAVAGSGAGSEDESEDGNRRGRNSETSETLVTLRNVRETDFPPWVV</sequence>
<keyword evidence="3" id="KW-1185">Reference proteome</keyword>
<feature type="region of interest" description="Disordered" evidence="1">
    <location>
        <begin position="41"/>
        <end position="103"/>
    </location>
</feature>
<evidence type="ECO:0000313" key="3">
    <source>
        <dbReference type="Proteomes" id="UP000298138"/>
    </source>
</evidence>
<feature type="region of interest" description="Disordered" evidence="1">
    <location>
        <begin position="237"/>
        <end position="260"/>
    </location>
</feature>
<protein>
    <recommendedName>
        <fullName evidence="4">VWFA domain-containing protein</fullName>
    </recommendedName>
</protein>
<dbReference type="AlphaFoldDB" id="A0A4S2MRZ3"/>
<dbReference type="InterPro" id="IPR036465">
    <property type="entry name" value="vWFA_dom_sf"/>
</dbReference>
<feature type="compositionally biased region" description="Pro residues" evidence="1">
    <location>
        <begin position="53"/>
        <end position="63"/>
    </location>
</feature>
<dbReference type="Proteomes" id="UP000298138">
    <property type="component" value="Unassembled WGS sequence"/>
</dbReference>
<evidence type="ECO:0008006" key="4">
    <source>
        <dbReference type="Google" id="ProtNLM"/>
    </source>
</evidence>
<feature type="compositionally biased region" description="Low complexity" evidence="1">
    <location>
        <begin position="275"/>
        <end position="285"/>
    </location>
</feature>
<dbReference type="OrthoDB" id="5213862at2759"/>
<feature type="compositionally biased region" description="Pro residues" evidence="1">
    <location>
        <begin position="184"/>
        <end position="194"/>
    </location>
</feature>
<accession>A0A4S2MRZ3</accession>
<feature type="compositionally biased region" description="Basic and acidic residues" evidence="1">
    <location>
        <begin position="1019"/>
        <end position="1028"/>
    </location>
</feature>
<dbReference type="STRING" id="341454.A0A4S2MRZ3"/>
<evidence type="ECO:0000313" key="2">
    <source>
        <dbReference type="EMBL" id="TGZ78097.1"/>
    </source>
</evidence>
<dbReference type="SUPFAM" id="SSF53300">
    <property type="entry name" value="vWA-like"/>
    <property type="match status" value="1"/>
</dbReference>
<feature type="region of interest" description="Disordered" evidence="1">
    <location>
        <begin position="180"/>
        <end position="210"/>
    </location>
</feature>